<sequence length="76" mass="8787">MGRGRPGGNPELKEHSYTTKRPEPLLAKLSMRIESSVMEKLKDDETWQEDVREAIARVLHSRGELSEDLKQYYGLE</sequence>
<keyword evidence="3" id="KW-1185">Reference proteome</keyword>
<proteinExistence type="predicted"/>
<reference evidence="2 3" key="1">
    <citation type="journal article" date="2022" name="Front. Microbiol.">
        <title>High genomic differentiation and limited gene flow indicate recent cryptic speciation within the genus Laspinema (cyanobacteria).</title>
        <authorList>
            <person name="Stanojkovic A."/>
            <person name="Skoupy S."/>
            <person name="Skaloud P."/>
            <person name="Dvorak P."/>
        </authorList>
    </citation>
    <scope>NUCLEOTIDE SEQUENCE [LARGE SCALE GENOMIC DNA]</scope>
    <source>
        <strain evidence="2 3">D2a</strain>
    </source>
</reference>
<dbReference type="RefSeq" id="WP_368008455.1">
    <property type="nucleotide sequence ID" value="NZ_JAMXFF010000040.1"/>
</dbReference>
<evidence type="ECO:0000256" key="1">
    <source>
        <dbReference type="SAM" id="MobiDB-lite"/>
    </source>
</evidence>
<feature type="region of interest" description="Disordered" evidence="1">
    <location>
        <begin position="1"/>
        <end position="21"/>
    </location>
</feature>
<dbReference type="Proteomes" id="UP001525890">
    <property type="component" value="Unassembled WGS sequence"/>
</dbReference>
<comment type="caution">
    <text evidence="2">The sequence shown here is derived from an EMBL/GenBank/DDBJ whole genome shotgun (WGS) entry which is preliminary data.</text>
</comment>
<protein>
    <submittedName>
        <fullName evidence="2">Uncharacterized protein</fullName>
    </submittedName>
</protein>
<evidence type="ECO:0000313" key="3">
    <source>
        <dbReference type="Proteomes" id="UP001525890"/>
    </source>
</evidence>
<organism evidence="2 3">
    <name type="scientific">Laspinema palackyanum D2a</name>
    <dbReference type="NCBI Taxonomy" id="2953684"/>
    <lineage>
        <taxon>Bacteria</taxon>
        <taxon>Bacillati</taxon>
        <taxon>Cyanobacteriota</taxon>
        <taxon>Cyanophyceae</taxon>
        <taxon>Oscillatoriophycideae</taxon>
        <taxon>Oscillatoriales</taxon>
        <taxon>Laspinemataceae</taxon>
        <taxon>Laspinema</taxon>
        <taxon>Laspinema palackyanum</taxon>
    </lineage>
</organism>
<name>A0ABT2MW81_9CYAN</name>
<accession>A0ABT2MW81</accession>
<dbReference type="EMBL" id="JAMXFF010000040">
    <property type="protein sequence ID" value="MCT7968973.1"/>
    <property type="molecule type" value="Genomic_DNA"/>
</dbReference>
<evidence type="ECO:0000313" key="2">
    <source>
        <dbReference type="EMBL" id="MCT7968973.1"/>
    </source>
</evidence>
<feature type="compositionally biased region" description="Basic and acidic residues" evidence="1">
    <location>
        <begin position="11"/>
        <end position="21"/>
    </location>
</feature>
<gene>
    <name evidence="2" type="ORF">NG799_21920</name>
</gene>